<reference evidence="3" key="1">
    <citation type="journal article" date="2019" name="Int. J. Syst. Evol. Microbiol.">
        <title>The Global Catalogue of Microorganisms (GCM) 10K type strain sequencing project: providing services to taxonomists for standard genome sequencing and annotation.</title>
        <authorList>
            <consortium name="The Broad Institute Genomics Platform"/>
            <consortium name="The Broad Institute Genome Sequencing Center for Infectious Disease"/>
            <person name="Wu L."/>
            <person name="Ma J."/>
        </authorList>
    </citation>
    <scope>NUCLEOTIDE SEQUENCE [LARGE SCALE GENOMIC DNA]</scope>
    <source>
        <strain evidence="3">CGMCC 4.7329</strain>
    </source>
</reference>
<dbReference type="PANTHER" id="PTHR38009">
    <property type="entry name" value="CONSERVED HYPOTHETICAL PHAGE TAIL PROTEIN"/>
    <property type="match status" value="1"/>
</dbReference>
<feature type="region of interest" description="Disordered" evidence="1">
    <location>
        <begin position="1"/>
        <end position="35"/>
    </location>
</feature>
<dbReference type="InterPro" id="IPR010667">
    <property type="entry name" value="Phage_T4_Gp19"/>
</dbReference>
<dbReference type="Proteomes" id="UP000658127">
    <property type="component" value="Unassembled WGS sequence"/>
</dbReference>
<dbReference type="Pfam" id="PF06841">
    <property type="entry name" value="Phage_T4_gp19"/>
    <property type="match status" value="1"/>
</dbReference>
<organism evidence="2 3">
    <name type="scientific">Nocardia rhizosphaerihabitans</name>
    <dbReference type="NCBI Taxonomy" id="1691570"/>
    <lineage>
        <taxon>Bacteria</taxon>
        <taxon>Bacillati</taxon>
        <taxon>Actinomycetota</taxon>
        <taxon>Actinomycetes</taxon>
        <taxon>Mycobacteriales</taxon>
        <taxon>Nocardiaceae</taxon>
        <taxon>Nocardia</taxon>
    </lineage>
</organism>
<dbReference type="PANTHER" id="PTHR38009:SF1">
    <property type="entry name" value="CONSERVED HYPOTHETICAL PHAGE TAIL PROTEIN"/>
    <property type="match status" value="1"/>
</dbReference>
<proteinExistence type="predicted"/>
<evidence type="ECO:0000313" key="3">
    <source>
        <dbReference type="Proteomes" id="UP000658127"/>
    </source>
</evidence>
<feature type="compositionally biased region" description="Polar residues" evidence="1">
    <location>
        <begin position="21"/>
        <end position="33"/>
    </location>
</feature>
<evidence type="ECO:0008006" key="4">
    <source>
        <dbReference type="Google" id="ProtNLM"/>
    </source>
</evidence>
<gene>
    <name evidence="2" type="ORF">GCM10011610_00540</name>
</gene>
<name>A0ABQ2K7F5_9NOCA</name>
<protein>
    <recommendedName>
        <fullName evidence="4">Phage tail protein</fullName>
    </recommendedName>
</protein>
<comment type="caution">
    <text evidence="2">The sequence shown here is derived from an EMBL/GenBank/DDBJ whole genome shotgun (WGS) entry which is preliminary data.</text>
</comment>
<sequence>MTEPDGVTIKLREDQIETAPLSESSSGSGQITITRDGDKRAAFTDWIEQTSDGQQAPLTVTVLDEQRQQVRRIHLSNAWASRWEGPSLHAGDSGVAIESVTITYEDITVD</sequence>
<dbReference type="RefSeq" id="WP_189022535.1">
    <property type="nucleotide sequence ID" value="NZ_BMNE01000001.1"/>
</dbReference>
<evidence type="ECO:0000256" key="1">
    <source>
        <dbReference type="SAM" id="MobiDB-lite"/>
    </source>
</evidence>
<dbReference type="EMBL" id="BMNE01000001">
    <property type="protein sequence ID" value="GGN66032.1"/>
    <property type="molecule type" value="Genomic_DNA"/>
</dbReference>
<dbReference type="InterPro" id="IPR011747">
    <property type="entry name" value="CHP02241"/>
</dbReference>
<evidence type="ECO:0000313" key="2">
    <source>
        <dbReference type="EMBL" id="GGN66032.1"/>
    </source>
</evidence>
<keyword evidence="3" id="KW-1185">Reference proteome</keyword>
<accession>A0ABQ2K7F5</accession>